<name>A0A2S9V5D3_9ALTE</name>
<evidence type="ECO:0000259" key="3">
    <source>
        <dbReference type="Pfam" id="PF12804"/>
    </source>
</evidence>
<accession>A0A2S9V5D3</accession>
<keyword evidence="2" id="KW-0460">Magnesium</keyword>
<reference evidence="5" key="1">
    <citation type="journal article" date="2020" name="Int. J. Syst. Evol. Microbiol.">
        <title>Alteromonas alba sp. nov., a marine bacterium isolated from the seawater of the West Pacific Ocean.</title>
        <authorList>
            <person name="Sun C."/>
            <person name="Wu Y.-H."/>
            <person name="Xamxidin M."/>
            <person name="Cheng H."/>
            <person name="Xu X.-W."/>
        </authorList>
    </citation>
    <scope>NUCLEOTIDE SEQUENCE [LARGE SCALE GENOMIC DNA]</scope>
    <source>
        <strain evidence="5">190</strain>
    </source>
</reference>
<dbReference type="PANTHER" id="PTHR19136">
    <property type="entry name" value="MOLYBDENUM COFACTOR GUANYLYLTRANSFERASE"/>
    <property type="match status" value="1"/>
</dbReference>
<dbReference type="PANTHER" id="PTHR19136:SF81">
    <property type="entry name" value="MOLYBDENUM COFACTOR GUANYLYLTRANSFERASE"/>
    <property type="match status" value="1"/>
</dbReference>
<dbReference type="AlphaFoldDB" id="A0A2S9V5D3"/>
<evidence type="ECO:0000256" key="1">
    <source>
        <dbReference type="ARBA" id="ARBA00022679"/>
    </source>
</evidence>
<dbReference type="Proteomes" id="UP000238949">
    <property type="component" value="Unassembled WGS sequence"/>
</dbReference>
<dbReference type="GO" id="GO:1902758">
    <property type="term" value="P:bis(molybdopterin guanine dinucleotide)molybdenum biosynthetic process"/>
    <property type="evidence" value="ECO:0007669"/>
    <property type="project" value="TreeGrafter"/>
</dbReference>
<protein>
    <recommendedName>
        <fullName evidence="3">MobA-like NTP transferase domain-containing protein</fullName>
    </recommendedName>
</protein>
<sequence length="197" mass="22038">MNTIGVILAGGASSRMGQDKALLTISQSTMLTRTYQLLLEASVSKVVISRNDGEAGHFSDLYPGKGPLSGIHSAAMRFPNKNLLILPIDLPLLDVCTIQRLLDSGEKFSSNVRFGEHSLPLYLRNTETTRQTLDYTLRCTNSFSVDRFCTHFPLMKLQLRQQSPLFNSNTPEQWRFAMQHFETSDNSAPTEVRHGTC</sequence>
<feature type="domain" description="MobA-like NTP transferase" evidence="3">
    <location>
        <begin position="5"/>
        <end position="106"/>
    </location>
</feature>
<dbReference type="GO" id="GO:0016779">
    <property type="term" value="F:nucleotidyltransferase activity"/>
    <property type="evidence" value="ECO:0007669"/>
    <property type="project" value="TreeGrafter"/>
</dbReference>
<gene>
    <name evidence="4" type="ORF">C6Y40_20725</name>
</gene>
<dbReference type="InterPro" id="IPR025877">
    <property type="entry name" value="MobA-like_NTP_Trfase"/>
</dbReference>
<dbReference type="OrthoDB" id="9788394at2"/>
<dbReference type="RefSeq" id="WP_105936301.1">
    <property type="nucleotide sequence ID" value="NZ_PVNP01000202.1"/>
</dbReference>
<evidence type="ECO:0000313" key="5">
    <source>
        <dbReference type="Proteomes" id="UP000238949"/>
    </source>
</evidence>
<keyword evidence="5" id="KW-1185">Reference proteome</keyword>
<dbReference type="EMBL" id="PVNP01000202">
    <property type="protein sequence ID" value="PRO71659.1"/>
    <property type="molecule type" value="Genomic_DNA"/>
</dbReference>
<comment type="caution">
    <text evidence="4">The sequence shown here is derived from an EMBL/GenBank/DDBJ whole genome shotgun (WGS) entry which is preliminary data.</text>
</comment>
<dbReference type="Gene3D" id="3.90.550.10">
    <property type="entry name" value="Spore Coat Polysaccharide Biosynthesis Protein SpsA, Chain A"/>
    <property type="match status" value="1"/>
</dbReference>
<evidence type="ECO:0000313" key="4">
    <source>
        <dbReference type="EMBL" id="PRO71659.1"/>
    </source>
</evidence>
<evidence type="ECO:0000256" key="2">
    <source>
        <dbReference type="ARBA" id="ARBA00022842"/>
    </source>
</evidence>
<proteinExistence type="predicted"/>
<organism evidence="4 5">
    <name type="scientific">Alteromonas alba</name>
    <dbReference type="NCBI Taxonomy" id="2079529"/>
    <lineage>
        <taxon>Bacteria</taxon>
        <taxon>Pseudomonadati</taxon>
        <taxon>Pseudomonadota</taxon>
        <taxon>Gammaproteobacteria</taxon>
        <taxon>Alteromonadales</taxon>
        <taxon>Alteromonadaceae</taxon>
        <taxon>Alteromonas/Salinimonas group</taxon>
        <taxon>Alteromonas</taxon>
    </lineage>
</organism>
<keyword evidence="1" id="KW-0808">Transferase</keyword>
<dbReference type="SUPFAM" id="SSF53448">
    <property type="entry name" value="Nucleotide-diphospho-sugar transferases"/>
    <property type="match status" value="1"/>
</dbReference>
<dbReference type="Pfam" id="PF12804">
    <property type="entry name" value="NTP_transf_3"/>
    <property type="match status" value="1"/>
</dbReference>
<dbReference type="InterPro" id="IPR029044">
    <property type="entry name" value="Nucleotide-diphossugar_trans"/>
</dbReference>